<sequence length="109" mass="12489">EIEQSDERTSSLSSASTTIHCRRASHTCSSEDDNEHREDEYFKPLKKLKMMQIDKVSYSINRAKSSKRIHRPHQSHSPKDSTSTVRRQSLEDSSSNGVKSFSILDILNH</sequence>
<evidence type="ECO:0000256" key="1">
    <source>
        <dbReference type="SAM" id="MobiDB-lite"/>
    </source>
</evidence>
<name>A0A1B6LXY1_9HEMI</name>
<feature type="non-terminal residue" evidence="2">
    <location>
        <position position="1"/>
    </location>
</feature>
<feature type="non-terminal residue" evidence="2">
    <location>
        <position position="109"/>
    </location>
</feature>
<dbReference type="AlphaFoldDB" id="A0A1B6LXY1"/>
<feature type="compositionally biased region" description="Basic residues" evidence="1">
    <location>
        <begin position="64"/>
        <end position="76"/>
    </location>
</feature>
<gene>
    <name evidence="2" type="ORF">g.53820</name>
</gene>
<feature type="region of interest" description="Disordered" evidence="1">
    <location>
        <begin position="1"/>
        <end position="38"/>
    </location>
</feature>
<feature type="compositionally biased region" description="Polar residues" evidence="1">
    <location>
        <begin position="10"/>
        <end position="19"/>
    </location>
</feature>
<accession>A0A1B6LXY1</accession>
<reference evidence="2" key="1">
    <citation type="submission" date="2015-11" db="EMBL/GenBank/DDBJ databases">
        <title>De novo transcriptome assembly of four potential Pierce s Disease insect vectors from Arizona vineyards.</title>
        <authorList>
            <person name="Tassone E.E."/>
        </authorList>
    </citation>
    <scope>NUCLEOTIDE SEQUENCE</scope>
</reference>
<feature type="compositionally biased region" description="Polar residues" evidence="1">
    <location>
        <begin position="80"/>
        <end position="99"/>
    </location>
</feature>
<organism evidence="2">
    <name type="scientific">Graphocephala atropunctata</name>
    <dbReference type="NCBI Taxonomy" id="36148"/>
    <lineage>
        <taxon>Eukaryota</taxon>
        <taxon>Metazoa</taxon>
        <taxon>Ecdysozoa</taxon>
        <taxon>Arthropoda</taxon>
        <taxon>Hexapoda</taxon>
        <taxon>Insecta</taxon>
        <taxon>Pterygota</taxon>
        <taxon>Neoptera</taxon>
        <taxon>Paraneoptera</taxon>
        <taxon>Hemiptera</taxon>
        <taxon>Auchenorrhyncha</taxon>
        <taxon>Membracoidea</taxon>
        <taxon>Cicadellidae</taxon>
        <taxon>Cicadellinae</taxon>
        <taxon>Cicadellini</taxon>
        <taxon>Graphocephala</taxon>
    </lineage>
</organism>
<evidence type="ECO:0000313" key="2">
    <source>
        <dbReference type="EMBL" id="JAT28460.1"/>
    </source>
</evidence>
<proteinExistence type="predicted"/>
<dbReference type="EMBL" id="GEBQ01011517">
    <property type="protein sequence ID" value="JAT28460.1"/>
    <property type="molecule type" value="Transcribed_RNA"/>
</dbReference>
<protein>
    <submittedName>
        <fullName evidence="2">Uncharacterized protein</fullName>
    </submittedName>
</protein>
<feature type="region of interest" description="Disordered" evidence="1">
    <location>
        <begin position="59"/>
        <end position="109"/>
    </location>
</feature>